<gene>
    <name evidence="1" type="ORF">DPMN_097205</name>
</gene>
<name>A0A9D4LBC2_DREPO</name>
<reference evidence="1" key="1">
    <citation type="journal article" date="2019" name="bioRxiv">
        <title>The Genome of the Zebra Mussel, Dreissena polymorpha: A Resource for Invasive Species Research.</title>
        <authorList>
            <person name="McCartney M.A."/>
            <person name="Auch B."/>
            <person name="Kono T."/>
            <person name="Mallez S."/>
            <person name="Zhang Y."/>
            <person name="Obille A."/>
            <person name="Becker A."/>
            <person name="Abrahante J.E."/>
            <person name="Garbe J."/>
            <person name="Badalamenti J.P."/>
            <person name="Herman A."/>
            <person name="Mangelson H."/>
            <person name="Liachko I."/>
            <person name="Sullivan S."/>
            <person name="Sone E.D."/>
            <person name="Koren S."/>
            <person name="Silverstein K.A.T."/>
            <person name="Beckman K.B."/>
            <person name="Gohl D.M."/>
        </authorList>
    </citation>
    <scope>NUCLEOTIDE SEQUENCE</scope>
    <source>
        <strain evidence="1">Duluth1</strain>
        <tissue evidence="1">Whole animal</tissue>
    </source>
</reference>
<evidence type="ECO:0000313" key="2">
    <source>
        <dbReference type="Proteomes" id="UP000828390"/>
    </source>
</evidence>
<accession>A0A9D4LBC2</accession>
<sequence length="51" mass="5876">MISGPSFMKYVYESDDMNRTDVIKISVDWTPKPPDQIADFQFCVWGVDNMG</sequence>
<protein>
    <submittedName>
        <fullName evidence="1">Uncharacterized protein</fullName>
    </submittedName>
</protein>
<proteinExistence type="predicted"/>
<organism evidence="1 2">
    <name type="scientific">Dreissena polymorpha</name>
    <name type="common">Zebra mussel</name>
    <name type="synonym">Mytilus polymorpha</name>
    <dbReference type="NCBI Taxonomy" id="45954"/>
    <lineage>
        <taxon>Eukaryota</taxon>
        <taxon>Metazoa</taxon>
        <taxon>Spiralia</taxon>
        <taxon>Lophotrochozoa</taxon>
        <taxon>Mollusca</taxon>
        <taxon>Bivalvia</taxon>
        <taxon>Autobranchia</taxon>
        <taxon>Heteroconchia</taxon>
        <taxon>Euheterodonta</taxon>
        <taxon>Imparidentia</taxon>
        <taxon>Neoheterodontei</taxon>
        <taxon>Myida</taxon>
        <taxon>Dreissenoidea</taxon>
        <taxon>Dreissenidae</taxon>
        <taxon>Dreissena</taxon>
    </lineage>
</organism>
<dbReference type="EMBL" id="JAIWYP010000003">
    <property type="protein sequence ID" value="KAH3854659.1"/>
    <property type="molecule type" value="Genomic_DNA"/>
</dbReference>
<keyword evidence="2" id="KW-1185">Reference proteome</keyword>
<dbReference type="AlphaFoldDB" id="A0A9D4LBC2"/>
<dbReference type="Proteomes" id="UP000828390">
    <property type="component" value="Unassembled WGS sequence"/>
</dbReference>
<evidence type="ECO:0000313" key="1">
    <source>
        <dbReference type="EMBL" id="KAH3854659.1"/>
    </source>
</evidence>
<reference evidence="1" key="2">
    <citation type="submission" date="2020-11" db="EMBL/GenBank/DDBJ databases">
        <authorList>
            <person name="McCartney M.A."/>
            <person name="Auch B."/>
            <person name="Kono T."/>
            <person name="Mallez S."/>
            <person name="Becker A."/>
            <person name="Gohl D.M."/>
            <person name="Silverstein K.A.T."/>
            <person name="Koren S."/>
            <person name="Bechman K.B."/>
            <person name="Herman A."/>
            <person name="Abrahante J.E."/>
            <person name="Garbe J."/>
        </authorList>
    </citation>
    <scope>NUCLEOTIDE SEQUENCE</scope>
    <source>
        <strain evidence="1">Duluth1</strain>
        <tissue evidence="1">Whole animal</tissue>
    </source>
</reference>
<comment type="caution">
    <text evidence="1">The sequence shown here is derived from an EMBL/GenBank/DDBJ whole genome shotgun (WGS) entry which is preliminary data.</text>
</comment>